<evidence type="ECO:0000259" key="1">
    <source>
        <dbReference type="PROSITE" id="PS50181"/>
    </source>
</evidence>
<organism evidence="2 3">
    <name type="scientific">Artemisia annua</name>
    <name type="common">Sweet wormwood</name>
    <dbReference type="NCBI Taxonomy" id="35608"/>
    <lineage>
        <taxon>Eukaryota</taxon>
        <taxon>Viridiplantae</taxon>
        <taxon>Streptophyta</taxon>
        <taxon>Embryophyta</taxon>
        <taxon>Tracheophyta</taxon>
        <taxon>Spermatophyta</taxon>
        <taxon>Magnoliopsida</taxon>
        <taxon>eudicotyledons</taxon>
        <taxon>Gunneridae</taxon>
        <taxon>Pentapetalae</taxon>
        <taxon>asterids</taxon>
        <taxon>campanulids</taxon>
        <taxon>Asterales</taxon>
        <taxon>Asteraceae</taxon>
        <taxon>Asteroideae</taxon>
        <taxon>Anthemideae</taxon>
        <taxon>Artemisiinae</taxon>
        <taxon>Artemisia</taxon>
    </lineage>
</organism>
<dbReference type="EMBL" id="PKPP01016811">
    <property type="protein sequence ID" value="PWA37406.1"/>
    <property type="molecule type" value="Genomic_DNA"/>
</dbReference>
<dbReference type="SMART" id="SM00256">
    <property type="entry name" value="FBOX"/>
    <property type="match status" value="1"/>
</dbReference>
<protein>
    <submittedName>
        <fullName evidence="2">F-box domain, FBD domain, Leucine-rich repeat domain, L domain-like protein</fullName>
    </submittedName>
</protein>
<dbReference type="SUPFAM" id="SSF81383">
    <property type="entry name" value="F-box domain"/>
    <property type="match status" value="1"/>
</dbReference>
<sequence>MTSQSKKMKVQCLNSDRISSLPQDITENILTRMPIRDAIRTSILSRKWRSSWKSMTKLFFNDKMVNVPCNCQKLKKYKLRSAILNVLLLHTGSILDIKIEVGELDVDSEFDQIIRYLSRNNSLQKFRFLGSLKHCYKLPSSFLSLQGLEFIFLGNCIFRHPIRFDGFSKLRGVVFGNVDITSKTLQLFLSKCPLLRHLALIGGSRYFARGSKLTFVELLQCVPLIEFLEIRGPYVEYLSAGGMPHELATSLVKLKCLYLGVCFDVADELSSALCLIRSSPNLEELGLMGYDKSDTAQISKNLPDIHDYSGFTLDHLDVFWMEKFANKDREVEFLKLIMAMSPLLKKAQIELDKSVSLDEENKMLRNLLQLPFQRASPSAKLIIERPKPSSR</sequence>
<name>A0A2U1KKU1_ARTAN</name>
<dbReference type="InterPro" id="IPR036047">
    <property type="entry name" value="F-box-like_dom_sf"/>
</dbReference>
<comment type="caution">
    <text evidence="2">The sequence shown here is derived from an EMBL/GenBank/DDBJ whole genome shotgun (WGS) entry which is preliminary data.</text>
</comment>
<dbReference type="PROSITE" id="PS50181">
    <property type="entry name" value="FBOX"/>
    <property type="match status" value="1"/>
</dbReference>
<evidence type="ECO:0000313" key="3">
    <source>
        <dbReference type="Proteomes" id="UP000245207"/>
    </source>
</evidence>
<dbReference type="InterPro" id="IPR001810">
    <property type="entry name" value="F-box_dom"/>
</dbReference>
<feature type="domain" description="F-box" evidence="1">
    <location>
        <begin position="15"/>
        <end position="63"/>
    </location>
</feature>
<dbReference type="STRING" id="35608.A0A2U1KKU1"/>
<dbReference type="Pfam" id="PF24758">
    <property type="entry name" value="LRR_At5g56370"/>
    <property type="match status" value="1"/>
</dbReference>
<dbReference type="SUPFAM" id="SSF52047">
    <property type="entry name" value="RNI-like"/>
    <property type="match status" value="1"/>
</dbReference>
<evidence type="ECO:0000313" key="2">
    <source>
        <dbReference type="EMBL" id="PWA37406.1"/>
    </source>
</evidence>
<dbReference type="InterPro" id="IPR032675">
    <property type="entry name" value="LRR_dom_sf"/>
</dbReference>
<dbReference type="PANTHER" id="PTHR31639">
    <property type="entry name" value="F-BOX PROTEIN-LIKE"/>
    <property type="match status" value="1"/>
</dbReference>
<dbReference type="Gene3D" id="3.80.10.10">
    <property type="entry name" value="Ribonuclease Inhibitor"/>
    <property type="match status" value="1"/>
</dbReference>
<dbReference type="PANTHER" id="PTHR31639:SF315">
    <property type="entry name" value="LEUCINE-RICH REPEAT DOMAIN SUPERFAMILY, F-BOX-LIKE DOMAIN SUPERFAMILY"/>
    <property type="match status" value="1"/>
</dbReference>
<keyword evidence="3" id="KW-1185">Reference proteome</keyword>
<dbReference type="CDD" id="cd22160">
    <property type="entry name" value="F-box_AtFBL13-like"/>
    <property type="match status" value="1"/>
</dbReference>
<dbReference type="OrthoDB" id="1274461at2759"/>
<proteinExistence type="predicted"/>
<dbReference type="InterPro" id="IPR053781">
    <property type="entry name" value="F-box_AtFBL13-like"/>
</dbReference>
<accession>A0A2U1KKU1</accession>
<dbReference type="InterPro" id="IPR055411">
    <property type="entry name" value="LRR_FXL15/At3g58940/PEG3-like"/>
</dbReference>
<dbReference type="Pfam" id="PF00646">
    <property type="entry name" value="F-box"/>
    <property type="match status" value="1"/>
</dbReference>
<dbReference type="AlphaFoldDB" id="A0A2U1KKU1"/>
<reference evidence="2 3" key="1">
    <citation type="journal article" date="2018" name="Mol. Plant">
        <title>The genome of Artemisia annua provides insight into the evolution of Asteraceae family and artemisinin biosynthesis.</title>
        <authorList>
            <person name="Shen Q."/>
            <person name="Zhang L."/>
            <person name="Liao Z."/>
            <person name="Wang S."/>
            <person name="Yan T."/>
            <person name="Shi P."/>
            <person name="Liu M."/>
            <person name="Fu X."/>
            <person name="Pan Q."/>
            <person name="Wang Y."/>
            <person name="Lv Z."/>
            <person name="Lu X."/>
            <person name="Zhang F."/>
            <person name="Jiang W."/>
            <person name="Ma Y."/>
            <person name="Chen M."/>
            <person name="Hao X."/>
            <person name="Li L."/>
            <person name="Tang Y."/>
            <person name="Lv G."/>
            <person name="Zhou Y."/>
            <person name="Sun X."/>
            <person name="Brodelius P.E."/>
            <person name="Rose J.K.C."/>
            <person name="Tang K."/>
        </authorList>
    </citation>
    <scope>NUCLEOTIDE SEQUENCE [LARGE SCALE GENOMIC DNA]</scope>
    <source>
        <strain evidence="3">cv. Huhao1</strain>
        <tissue evidence="2">Leaf</tissue>
    </source>
</reference>
<gene>
    <name evidence="2" type="ORF">CTI12_AA590830</name>
</gene>
<dbReference type="Proteomes" id="UP000245207">
    <property type="component" value="Unassembled WGS sequence"/>
</dbReference>